<feature type="domain" description="Uracil-DNA glycosylase-like" evidence="13">
    <location>
        <begin position="192"/>
        <end position="338"/>
    </location>
</feature>
<dbReference type="SUPFAM" id="SSF52141">
    <property type="entry name" value="Uracil-DNA glycosylase-like"/>
    <property type="match status" value="1"/>
</dbReference>
<dbReference type="EMBL" id="BEXT01000001">
    <property type="protein sequence ID" value="GBC60160.1"/>
    <property type="molecule type" value="Genomic_DNA"/>
</dbReference>
<comment type="catalytic activity">
    <reaction evidence="1">
        <text>Hydrolyzes single-stranded DNA or mismatched double-stranded DNA and polynucleotides, releasing free uracil.</text>
        <dbReference type="EC" id="3.2.2.27"/>
    </reaction>
</comment>
<dbReference type="InterPro" id="IPR005273">
    <property type="entry name" value="Ura-DNA_glyco_family4"/>
</dbReference>
<keyword evidence="8" id="KW-0378">Hydrolase</keyword>
<dbReference type="PANTHER" id="PTHR33693">
    <property type="entry name" value="TYPE-5 URACIL-DNA GLYCOSYLASE"/>
    <property type="match status" value="1"/>
</dbReference>
<dbReference type="InterPro" id="IPR005122">
    <property type="entry name" value="Uracil-DNA_glycosylase-like"/>
</dbReference>
<dbReference type="AlphaFoldDB" id="A0A401FT80"/>
<evidence type="ECO:0000256" key="11">
    <source>
        <dbReference type="ARBA" id="ARBA00023204"/>
    </source>
</evidence>
<evidence type="ECO:0000256" key="1">
    <source>
        <dbReference type="ARBA" id="ARBA00001400"/>
    </source>
</evidence>
<evidence type="ECO:0000256" key="9">
    <source>
        <dbReference type="ARBA" id="ARBA00023004"/>
    </source>
</evidence>
<evidence type="ECO:0000256" key="8">
    <source>
        <dbReference type="ARBA" id="ARBA00022801"/>
    </source>
</evidence>
<sequence length="348" mass="38287">MTGKDQEKPPRIPPGAFEALVGELRHTLRFMADAGCEGFDCSPETLRLVRRLGQKSSPVQRSGPATVGQNSSSVQPPAARRTDPVKPTGGAPLHSERSGPPVTGQKVSPTRPPTARRPEPPSRFGHSGKGVAGQNMPPAQHPPDGRKALSMQGEQRIIRERPPMPETLEQIRADLGDCRRCRLCERRTHIVFGAGNPGARLVFVGEGPGYEEDRSGQPFVGQAGQLLTKIIAAIRMTRESVYICNVIKCRPPGNRNPNPYEVGACFPFLARQLAAIRPAFICALGKFAAQTLLGTDLPISRLRGRFHTYRGIPVMPTFHPAYLLRNPERKREVWEDMKQLMRAMGHKI</sequence>
<reference evidence="15" key="1">
    <citation type="submission" date="2017-11" db="EMBL/GenBank/DDBJ databases">
        <authorList>
            <person name="Watanabe M."/>
            <person name="Kojima H."/>
        </authorList>
    </citation>
    <scope>NUCLEOTIDE SEQUENCE [LARGE SCALE GENOMIC DNA]</scope>
    <source>
        <strain evidence="15">Tokyo 01</strain>
    </source>
</reference>
<dbReference type="EC" id="3.2.2.27" evidence="3"/>
<dbReference type="GO" id="GO:0046872">
    <property type="term" value="F:metal ion binding"/>
    <property type="evidence" value="ECO:0007669"/>
    <property type="project" value="UniProtKB-KW"/>
</dbReference>
<dbReference type="RefSeq" id="WP_231714407.1">
    <property type="nucleotide sequence ID" value="NZ_BEXT01000001.1"/>
</dbReference>
<keyword evidence="5" id="KW-0004">4Fe-4S</keyword>
<keyword evidence="10" id="KW-0411">Iron-sulfur</keyword>
<evidence type="ECO:0000256" key="5">
    <source>
        <dbReference type="ARBA" id="ARBA00022485"/>
    </source>
</evidence>
<evidence type="ECO:0000256" key="12">
    <source>
        <dbReference type="SAM" id="MobiDB-lite"/>
    </source>
</evidence>
<protein>
    <recommendedName>
        <fullName evidence="4">Type-4 uracil-DNA glycosylase</fullName>
        <ecNumber evidence="3">3.2.2.27</ecNumber>
    </recommendedName>
</protein>
<evidence type="ECO:0000313" key="15">
    <source>
        <dbReference type="Proteomes" id="UP000288096"/>
    </source>
</evidence>
<dbReference type="CDD" id="cd10030">
    <property type="entry name" value="UDG-F4_TTUDGA_SPO1dp_like"/>
    <property type="match status" value="1"/>
</dbReference>
<dbReference type="GO" id="GO:0051539">
    <property type="term" value="F:4 iron, 4 sulfur cluster binding"/>
    <property type="evidence" value="ECO:0007669"/>
    <property type="project" value="UniProtKB-KW"/>
</dbReference>
<dbReference type="NCBIfam" id="TIGR00758">
    <property type="entry name" value="UDG_fam4"/>
    <property type="match status" value="1"/>
</dbReference>
<dbReference type="GO" id="GO:0006281">
    <property type="term" value="P:DNA repair"/>
    <property type="evidence" value="ECO:0007669"/>
    <property type="project" value="UniProtKB-KW"/>
</dbReference>
<keyword evidence="9" id="KW-0408">Iron</keyword>
<evidence type="ECO:0000256" key="3">
    <source>
        <dbReference type="ARBA" id="ARBA00012030"/>
    </source>
</evidence>
<keyword evidence="15" id="KW-1185">Reference proteome</keyword>
<comment type="similarity">
    <text evidence="2">Belongs to the uracil-DNA glycosylase (UDG) superfamily. Type 4 (UDGa) family.</text>
</comment>
<dbReference type="Gene3D" id="3.40.470.10">
    <property type="entry name" value="Uracil-DNA glycosylase-like domain"/>
    <property type="match status" value="1"/>
</dbReference>
<evidence type="ECO:0000313" key="14">
    <source>
        <dbReference type="EMBL" id="GBC60160.1"/>
    </source>
</evidence>
<comment type="caution">
    <text evidence="14">The sequence shown here is derived from an EMBL/GenBank/DDBJ whole genome shotgun (WGS) entry which is preliminary data.</text>
</comment>
<evidence type="ECO:0000259" key="13">
    <source>
        <dbReference type="SMART" id="SM00986"/>
    </source>
</evidence>
<proteinExistence type="inferred from homology"/>
<evidence type="ECO:0000256" key="6">
    <source>
        <dbReference type="ARBA" id="ARBA00022723"/>
    </source>
</evidence>
<evidence type="ECO:0000256" key="4">
    <source>
        <dbReference type="ARBA" id="ARBA00019403"/>
    </source>
</evidence>
<dbReference type="InterPro" id="IPR036895">
    <property type="entry name" value="Uracil-DNA_glycosylase-like_sf"/>
</dbReference>
<dbReference type="SMART" id="SM00987">
    <property type="entry name" value="UreE_C"/>
    <property type="match status" value="1"/>
</dbReference>
<reference evidence="15" key="2">
    <citation type="submission" date="2019-01" db="EMBL/GenBank/DDBJ databases">
        <title>Genome sequence of Desulfonema ishimotonii strain Tokyo 01.</title>
        <authorList>
            <person name="Fukui M."/>
        </authorList>
    </citation>
    <scope>NUCLEOTIDE SEQUENCE [LARGE SCALE GENOMIC DNA]</scope>
    <source>
        <strain evidence="15">Tokyo 01</strain>
    </source>
</reference>
<feature type="region of interest" description="Disordered" evidence="12">
    <location>
        <begin position="52"/>
        <end position="150"/>
    </location>
</feature>
<dbReference type="Pfam" id="PF03167">
    <property type="entry name" value="UDG"/>
    <property type="match status" value="1"/>
</dbReference>
<keyword evidence="6" id="KW-0479">Metal-binding</keyword>
<evidence type="ECO:0000256" key="2">
    <source>
        <dbReference type="ARBA" id="ARBA00006521"/>
    </source>
</evidence>
<dbReference type="SMART" id="SM00986">
    <property type="entry name" value="UDG"/>
    <property type="match status" value="1"/>
</dbReference>
<dbReference type="Proteomes" id="UP000288096">
    <property type="component" value="Unassembled WGS sequence"/>
</dbReference>
<evidence type="ECO:0000256" key="7">
    <source>
        <dbReference type="ARBA" id="ARBA00022763"/>
    </source>
</evidence>
<keyword evidence="7" id="KW-0227">DNA damage</keyword>
<gene>
    <name evidence="14" type="ORF">DENIS_1105</name>
</gene>
<dbReference type="PANTHER" id="PTHR33693:SF1">
    <property type="entry name" value="TYPE-4 URACIL-DNA GLYCOSYLASE"/>
    <property type="match status" value="1"/>
</dbReference>
<keyword evidence="11" id="KW-0234">DNA repair</keyword>
<organism evidence="14 15">
    <name type="scientific">Desulfonema ishimotonii</name>
    <dbReference type="NCBI Taxonomy" id="45657"/>
    <lineage>
        <taxon>Bacteria</taxon>
        <taxon>Pseudomonadati</taxon>
        <taxon>Thermodesulfobacteriota</taxon>
        <taxon>Desulfobacteria</taxon>
        <taxon>Desulfobacterales</taxon>
        <taxon>Desulfococcaceae</taxon>
        <taxon>Desulfonema</taxon>
    </lineage>
</organism>
<name>A0A401FT80_9BACT</name>
<accession>A0A401FT80</accession>
<evidence type="ECO:0000256" key="10">
    <source>
        <dbReference type="ARBA" id="ARBA00023014"/>
    </source>
</evidence>
<dbReference type="InterPro" id="IPR051536">
    <property type="entry name" value="UDG_Type-4/5"/>
</dbReference>
<dbReference type="GO" id="GO:0004844">
    <property type="term" value="F:uracil DNA N-glycosylase activity"/>
    <property type="evidence" value="ECO:0007669"/>
    <property type="project" value="UniProtKB-EC"/>
</dbReference>